<name>A0A6L2JMK4_TANCI</name>
<feature type="compositionally biased region" description="Polar residues" evidence="1">
    <location>
        <begin position="212"/>
        <end position="223"/>
    </location>
</feature>
<organism evidence="3">
    <name type="scientific">Tanacetum cinerariifolium</name>
    <name type="common">Dalmatian daisy</name>
    <name type="synonym">Chrysanthemum cinerariifolium</name>
    <dbReference type="NCBI Taxonomy" id="118510"/>
    <lineage>
        <taxon>Eukaryota</taxon>
        <taxon>Viridiplantae</taxon>
        <taxon>Streptophyta</taxon>
        <taxon>Embryophyta</taxon>
        <taxon>Tracheophyta</taxon>
        <taxon>Spermatophyta</taxon>
        <taxon>Magnoliopsida</taxon>
        <taxon>eudicotyledons</taxon>
        <taxon>Gunneridae</taxon>
        <taxon>Pentapetalae</taxon>
        <taxon>asterids</taxon>
        <taxon>campanulids</taxon>
        <taxon>Asterales</taxon>
        <taxon>Asteraceae</taxon>
        <taxon>Asteroideae</taxon>
        <taxon>Anthemideae</taxon>
        <taxon>Anthemidinae</taxon>
        <taxon>Tanacetum</taxon>
    </lineage>
</organism>
<feature type="compositionally biased region" description="Basic residues" evidence="1">
    <location>
        <begin position="202"/>
        <end position="211"/>
    </location>
</feature>
<reference evidence="3" key="1">
    <citation type="journal article" date="2019" name="Sci. Rep.">
        <title>Draft genome of Tanacetum cinerariifolium, the natural source of mosquito coil.</title>
        <authorList>
            <person name="Yamashiro T."/>
            <person name="Shiraishi A."/>
            <person name="Satake H."/>
            <person name="Nakayama K."/>
        </authorList>
    </citation>
    <scope>NUCLEOTIDE SEQUENCE</scope>
</reference>
<evidence type="ECO:0000259" key="2">
    <source>
        <dbReference type="Pfam" id="PF07727"/>
    </source>
</evidence>
<feature type="region of interest" description="Disordered" evidence="1">
    <location>
        <begin position="496"/>
        <end position="533"/>
    </location>
</feature>
<comment type="caution">
    <text evidence="3">The sequence shown here is derived from an EMBL/GenBank/DDBJ whole genome shotgun (WGS) entry which is preliminary data.</text>
</comment>
<dbReference type="PANTHER" id="PTHR11439:SF483">
    <property type="entry name" value="PEPTIDE SYNTHASE GLIP-LIKE, PUTATIVE (AFU_ORTHOLOGUE AFUA_3G12920)-RELATED"/>
    <property type="match status" value="1"/>
</dbReference>
<feature type="region of interest" description="Disordered" evidence="1">
    <location>
        <begin position="199"/>
        <end position="329"/>
    </location>
</feature>
<sequence length="1082" mass="123102">MDMTIDQQVALDEALVPHASRLRIGKSNFHLRSDITSKESTLQVVCDVLRLTPFYKAFLVTADVPEIYMQEFWANAIVHHHSICFKMNNKKRIVNLKEIKKITDVNINKSHQPWRSFAAVINKCLSGKSTGYDSLRLSQAYFLWGMYHKKNVDFAYLLWEDFVYQVEHKDAKKSNEMYYPRNSAAYKEYYVIASGAAPPKTKANKVSHKRSLQQTHISQSSGSGIDEGTSIIPRVPNVPTDEFDAEIYWKSSDEDDDDEVDDRSDDEFHDDQEDADDQDDNDDDQDSDIDGDDLVHPKLSTHDEEAKDEESFDLIDQTPDEGPDAEDDNDELYRYLNINMEGREVQMTYVYTTQVFEDIHVTLTLVNPDGQQQSSSMSSQFISNMLNPSPDAGIDSLFESTPRVDVQVTTTVAPLPLTAPTRPPPSIPTISQVQQAPAPTPATSTLQDLPDFSSLFGFDHRLKNLEANFSEFVQTNQFAGAVSSILDVAMMADKDEEPFTRSDRRSKRRREGKETESISAPKEKASKTTEFETRAADDQPIAEVFQHPEWFQKQMKPLTPDRAWNKTLPATHGSIEPLISDLAKQADSRTSFNELMDTHVDFLAFLMNQLKVDTLTPELLAGPTYELMKGSCKSLVELEFFLEEVYKTWYLVQCKVKHWSAMINMLSGESLIEGANVNSSMDLRPNIYSKRRIIADTKLQIIERPNYKNLDWKTVRRDDDKLYKFKEGNLKRLHIQDIEDISRSELVDKPFGKSVIRLKWLWKNKKDEDQTGIHNKARLVPKGYAQEEDGRNGLLKEKVYVAQPDGFVDPDHLEKVYRLKKALYGLKQAPRAWYDELSKFLTSKGFTKGLQIHQSPRGIFINQAKYTLEILHKHGMEKGQSIGTPMATKPKLDADSSGNPVDQTDYRSKIRSLVYLTSSKPDIVQANCTAMSSAEAEYVALSASCAQVMWMRTQLQDYGFNYNKIPLYLKMEILLEPSATSTWKPEVNATELKPHSSKVGLINTCSCSNDKDILSIMIQESESSNSKTKTSANSNKQDLPLRNQVCQGRLLTTFQDDAKYDHGCQDTRSQGGKNDQDKWIKI</sequence>
<feature type="region of interest" description="Disordered" evidence="1">
    <location>
        <begin position="1062"/>
        <end position="1082"/>
    </location>
</feature>
<dbReference type="Pfam" id="PF07727">
    <property type="entry name" value="RVT_2"/>
    <property type="match status" value="1"/>
</dbReference>
<evidence type="ECO:0000256" key="1">
    <source>
        <dbReference type="SAM" id="MobiDB-lite"/>
    </source>
</evidence>
<dbReference type="InterPro" id="IPR013103">
    <property type="entry name" value="RVT_2"/>
</dbReference>
<protein>
    <recommendedName>
        <fullName evidence="2">Reverse transcriptase Ty1/copia-type domain-containing protein</fullName>
    </recommendedName>
</protein>
<dbReference type="PANTHER" id="PTHR11439">
    <property type="entry name" value="GAG-POL-RELATED RETROTRANSPOSON"/>
    <property type="match status" value="1"/>
</dbReference>
<feature type="compositionally biased region" description="Basic and acidic residues" evidence="1">
    <location>
        <begin position="511"/>
        <end position="533"/>
    </location>
</feature>
<feature type="compositionally biased region" description="Basic and acidic residues" evidence="1">
    <location>
        <begin position="293"/>
        <end position="305"/>
    </location>
</feature>
<feature type="compositionally biased region" description="Acidic residues" evidence="1">
    <location>
        <begin position="306"/>
        <end position="329"/>
    </location>
</feature>
<feature type="compositionally biased region" description="Acidic residues" evidence="1">
    <location>
        <begin position="253"/>
        <end position="292"/>
    </location>
</feature>
<accession>A0A6L2JMK4</accession>
<evidence type="ECO:0000313" key="3">
    <source>
        <dbReference type="EMBL" id="GEU37105.1"/>
    </source>
</evidence>
<gene>
    <name evidence="3" type="ORF">Tci_009083</name>
</gene>
<feature type="domain" description="Reverse transcriptase Ty1/copia-type" evidence="2">
    <location>
        <begin position="792"/>
        <end position="848"/>
    </location>
</feature>
<proteinExistence type="predicted"/>
<dbReference type="EMBL" id="BKCJ010000887">
    <property type="protein sequence ID" value="GEU37105.1"/>
    <property type="molecule type" value="Genomic_DNA"/>
</dbReference>
<dbReference type="AlphaFoldDB" id="A0A6L2JMK4"/>